<comment type="catalytic activity">
    <reaction evidence="1">
        <text>a 1,2-diacyl-sn-glycero-3-phosphocholine + H2O = a 2-acyl-sn-glycero-3-phosphocholine + a fatty acid + H(+)</text>
        <dbReference type="Rhea" id="RHEA:18689"/>
        <dbReference type="ChEBI" id="CHEBI:15377"/>
        <dbReference type="ChEBI" id="CHEBI:15378"/>
        <dbReference type="ChEBI" id="CHEBI:28868"/>
        <dbReference type="ChEBI" id="CHEBI:57643"/>
        <dbReference type="ChEBI" id="CHEBI:57875"/>
        <dbReference type="EC" id="3.1.1.32"/>
    </reaction>
</comment>
<evidence type="ECO:0000256" key="7">
    <source>
        <dbReference type="ARBA" id="ARBA00023157"/>
    </source>
</evidence>
<dbReference type="InterPro" id="IPR013818">
    <property type="entry name" value="Lipase"/>
</dbReference>
<gene>
    <name evidence="11" type="primary">PNLIP_3</name>
    <name evidence="12" type="synonym">PNLIP_4</name>
    <name evidence="12" type="ORF">g.27846</name>
    <name evidence="11" type="ORF">g.27849</name>
</gene>
<dbReference type="EMBL" id="GBYB01005223">
    <property type="protein sequence ID" value="JAG74990.1"/>
    <property type="molecule type" value="Transcribed_RNA"/>
</dbReference>
<evidence type="ECO:0000256" key="8">
    <source>
        <dbReference type="RuleBase" id="RU004262"/>
    </source>
</evidence>
<evidence type="ECO:0000256" key="1">
    <source>
        <dbReference type="ARBA" id="ARBA00000111"/>
    </source>
</evidence>
<dbReference type="SUPFAM" id="SSF53474">
    <property type="entry name" value="alpha/beta-Hydrolases"/>
    <property type="match status" value="1"/>
</dbReference>
<dbReference type="InterPro" id="IPR033906">
    <property type="entry name" value="Lipase_N"/>
</dbReference>
<dbReference type="CDD" id="cd00707">
    <property type="entry name" value="Pancreat_lipase_like"/>
    <property type="match status" value="1"/>
</dbReference>
<feature type="domain" description="Lipase" evidence="10">
    <location>
        <begin position="53"/>
        <end position="364"/>
    </location>
</feature>
<keyword evidence="6" id="KW-0378">Hydrolase</keyword>
<dbReference type="PRINTS" id="PR00821">
    <property type="entry name" value="TAGLIPASE"/>
</dbReference>
<dbReference type="PANTHER" id="PTHR11610">
    <property type="entry name" value="LIPASE"/>
    <property type="match status" value="1"/>
</dbReference>
<accession>A0A0C9PUX9</accession>
<dbReference type="EC" id="3.1.1.32" evidence="4"/>
<protein>
    <recommendedName>
        <fullName evidence="4">phospholipase A1</fullName>
        <ecNumber evidence="4">3.1.1.32</ecNumber>
    </recommendedName>
</protein>
<dbReference type="GO" id="GO:0016042">
    <property type="term" value="P:lipid catabolic process"/>
    <property type="evidence" value="ECO:0007669"/>
    <property type="project" value="TreeGrafter"/>
</dbReference>
<evidence type="ECO:0000256" key="3">
    <source>
        <dbReference type="ARBA" id="ARBA00010701"/>
    </source>
</evidence>
<sequence>MPKLWIILLVCGLSVTIGRGVVLEDVTKGKEDDVKCFGIGSIVAKILQWIFREPPVSSRDGRVRFLVHSRTSQVPYQLFAEDDQFEISFSSFKPERRTVFIVHGFLAHGEQAWIQKMVKAYLEFDDVNVIAVDWSQYSNILNYYKAVVNAQNAACAILKFLQLTVASYRETREWGDIHLIGHSLGAHVSGMAADGFKEMVSRWKITRITGLDPAQPCFAASDLSLGKTDAPFVDIIHTNGQFFAGMGLGMKDPIGHVDFYANGGQRQPGCSKEVSIWERPRAEIMESVCSHKRSYEYFIESLQLAARNMSNKFWGHEWNQSPIDAAVFVGKDCEDENCVEMGINADKYEHRGVFFVSTGSTNPYVVITELDRQDILEQLEIDGSSIK</sequence>
<dbReference type="GO" id="GO:0008970">
    <property type="term" value="F:phospholipase A1 activity"/>
    <property type="evidence" value="ECO:0007669"/>
    <property type="project" value="UniProtKB-EC"/>
</dbReference>
<dbReference type="Pfam" id="PF00151">
    <property type="entry name" value="Lipase"/>
    <property type="match status" value="1"/>
</dbReference>
<dbReference type="GO" id="GO:0005615">
    <property type="term" value="C:extracellular space"/>
    <property type="evidence" value="ECO:0007669"/>
    <property type="project" value="TreeGrafter"/>
</dbReference>
<dbReference type="Gene3D" id="3.40.50.1820">
    <property type="entry name" value="alpha/beta hydrolase"/>
    <property type="match status" value="1"/>
</dbReference>
<keyword evidence="9" id="KW-0732">Signal</keyword>
<dbReference type="InterPro" id="IPR029058">
    <property type="entry name" value="AB_hydrolase_fold"/>
</dbReference>
<organism evidence="11">
    <name type="scientific">Fopius arisanus</name>
    <dbReference type="NCBI Taxonomy" id="64838"/>
    <lineage>
        <taxon>Eukaryota</taxon>
        <taxon>Metazoa</taxon>
        <taxon>Ecdysozoa</taxon>
        <taxon>Arthropoda</taxon>
        <taxon>Hexapoda</taxon>
        <taxon>Insecta</taxon>
        <taxon>Pterygota</taxon>
        <taxon>Neoptera</taxon>
        <taxon>Endopterygota</taxon>
        <taxon>Hymenoptera</taxon>
        <taxon>Apocrita</taxon>
        <taxon>Ichneumonoidea</taxon>
        <taxon>Braconidae</taxon>
        <taxon>Opiinae</taxon>
        <taxon>Fopius</taxon>
    </lineage>
</organism>
<evidence type="ECO:0000313" key="11">
    <source>
        <dbReference type="EMBL" id="JAG74990.1"/>
    </source>
</evidence>
<dbReference type="EMBL" id="GBYB01005224">
    <property type="protein sequence ID" value="JAG74991.1"/>
    <property type="molecule type" value="Transcribed_RNA"/>
</dbReference>
<evidence type="ECO:0000313" key="12">
    <source>
        <dbReference type="EMBL" id="JAG74991.1"/>
    </source>
</evidence>
<evidence type="ECO:0000256" key="4">
    <source>
        <dbReference type="ARBA" id="ARBA00013179"/>
    </source>
</evidence>
<comment type="subcellular location">
    <subcellularLocation>
        <location evidence="2">Secreted</location>
    </subcellularLocation>
</comment>
<evidence type="ECO:0000256" key="5">
    <source>
        <dbReference type="ARBA" id="ARBA00022525"/>
    </source>
</evidence>
<dbReference type="PANTHER" id="PTHR11610:SF173">
    <property type="entry name" value="LIPASE DOMAIN-CONTAINING PROTEIN-RELATED"/>
    <property type="match status" value="1"/>
</dbReference>
<evidence type="ECO:0000256" key="6">
    <source>
        <dbReference type="ARBA" id="ARBA00022801"/>
    </source>
</evidence>
<evidence type="ECO:0000256" key="9">
    <source>
        <dbReference type="SAM" id="SignalP"/>
    </source>
</evidence>
<dbReference type="AlphaFoldDB" id="A0A0C9PUX9"/>
<name>A0A0C9PUX9_9HYME</name>
<keyword evidence="5" id="KW-0964">Secreted</keyword>
<keyword evidence="7" id="KW-1015">Disulfide bond</keyword>
<comment type="similarity">
    <text evidence="3 8">Belongs to the AB hydrolase superfamily. Lipase family.</text>
</comment>
<reference evidence="11" key="1">
    <citation type="submission" date="2015-01" db="EMBL/GenBank/DDBJ databases">
        <title>Transcriptome Assembly of Fopius arisanus.</title>
        <authorList>
            <person name="Geib S."/>
        </authorList>
    </citation>
    <scope>NUCLEOTIDE SEQUENCE</scope>
</reference>
<feature type="signal peptide" evidence="9">
    <location>
        <begin position="1"/>
        <end position="20"/>
    </location>
</feature>
<proteinExistence type="inferred from homology"/>
<dbReference type="InterPro" id="IPR000734">
    <property type="entry name" value="TAG_lipase"/>
</dbReference>
<evidence type="ECO:0000259" key="10">
    <source>
        <dbReference type="Pfam" id="PF00151"/>
    </source>
</evidence>
<evidence type="ECO:0000256" key="2">
    <source>
        <dbReference type="ARBA" id="ARBA00004613"/>
    </source>
</evidence>
<feature type="chain" id="PRO_5007394287" description="phospholipase A1" evidence="9">
    <location>
        <begin position="21"/>
        <end position="387"/>
    </location>
</feature>